<feature type="domain" description="Glucosamine/galactosamine-6-phosphate isomerase" evidence="7">
    <location>
        <begin position="8"/>
        <end position="223"/>
    </location>
</feature>
<dbReference type="Proteomes" id="UP000594454">
    <property type="component" value="Chromosome 4"/>
</dbReference>
<evidence type="ECO:0000313" key="9">
    <source>
        <dbReference type="Proteomes" id="UP000594454"/>
    </source>
</evidence>
<dbReference type="UniPathway" id="UPA00115">
    <property type="reaction ID" value="UER00409"/>
</dbReference>
<dbReference type="InterPro" id="IPR006148">
    <property type="entry name" value="Glc/Gal-6P_isomerase"/>
</dbReference>
<comment type="similarity">
    <text evidence="3 6">Belongs to the glucosamine/galactosamine-6-phosphate isomerase family. 6-phosphogluconolactonase subfamily.</text>
</comment>
<evidence type="ECO:0000259" key="7">
    <source>
        <dbReference type="Pfam" id="PF01182"/>
    </source>
</evidence>
<comment type="function">
    <text evidence="6">Hydrolysis of 6-phosphogluconolactone to 6-phosphogluconate.</text>
</comment>
<dbReference type="OrthoDB" id="432544at2759"/>
<comment type="pathway">
    <text evidence="2 6">Carbohydrate degradation; pentose phosphate pathway; D-ribulose 5-phosphate from D-glucose 6-phosphate (oxidative stage): step 2/3.</text>
</comment>
<dbReference type="Gene3D" id="3.40.50.1360">
    <property type="match status" value="1"/>
</dbReference>
<comment type="catalytic activity">
    <reaction evidence="1 6">
        <text>6-phospho-D-glucono-1,5-lactone + H2O = 6-phospho-D-gluconate + H(+)</text>
        <dbReference type="Rhea" id="RHEA:12556"/>
        <dbReference type="ChEBI" id="CHEBI:15377"/>
        <dbReference type="ChEBI" id="CHEBI:15378"/>
        <dbReference type="ChEBI" id="CHEBI:57955"/>
        <dbReference type="ChEBI" id="CHEBI:58759"/>
        <dbReference type="EC" id="3.1.1.31"/>
    </reaction>
</comment>
<evidence type="ECO:0000313" key="8">
    <source>
        <dbReference type="EMBL" id="CAD7088689.1"/>
    </source>
</evidence>
<dbReference type="InterPro" id="IPR037171">
    <property type="entry name" value="NagB/RpiA_transferase-like"/>
</dbReference>
<proteinExistence type="inferred from homology"/>
<dbReference type="EC" id="3.1.1.31" evidence="4 6"/>
<reference evidence="8 9" key="1">
    <citation type="submission" date="2020-11" db="EMBL/GenBank/DDBJ databases">
        <authorList>
            <person name="Wallbank WR R."/>
            <person name="Pardo Diaz C."/>
            <person name="Kozak K."/>
            <person name="Martin S."/>
            <person name="Jiggins C."/>
            <person name="Moest M."/>
            <person name="Warren A I."/>
            <person name="Generalovic N T."/>
            <person name="Byers J.R.P. K."/>
            <person name="Montejo-Kovacevich G."/>
            <person name="Yen C E."/>
        </authorList>
    </citation>
    <scope>NUCLEOTIDE SEQUENCE [LARGE SCALE GENOMIC DNA]</scope>
</reference>
<dbReference type="EMBL" id="LR899012">
    <property type="protein sequence ID" value="CAD7088689.1"/>
    <property type="molecule type" value="Genomic_DNA"/>
</dbReference>
<keyword evidence="9" id="KW-1185">Reference proteome</keyword>
<evidence type="ECO:0000256" key="3">
    <source>
        <dbReference type="ARBA" id="ARBA00010662"/>
    </source>
</evidence>
<evidence type="ECO:0000256" key="5">
    <source>
        <dbReference type="ARBA" id="ARBA00022801"/>
    </source>
</evidence>
<sequence length="234" mass="25773">MEILKLSTEADVVKALATKIQECAKKAIEESGVFRVGVSGGSLVKFLATGLPKISTDWSKWELFFCDERYVPTNNPDSTFGAYKEHLVPSVPLNESQFIRINSELPLSECAADYQNKILQKFKSDIPSFDLLLLGMGPDGHTCSLFPSHPLLEESKLLIAPISDSPKPPPERVTMTFPLVNNSKCCIFAMTGSGKADMLKRILVDREPLPAGMVNPKNGKLYWIVDEAAGHHLP</sequence>
<dbReference type="InterPro" id="IPR005900">
    <property type="entry name" value="6-phosphogluconolactonase_DevB"/>
</dbReference>
<name>A0A7R8UZA4_HERIL</name>
<dbReference type="Pfam" id="PF01182">
    <property type="entry name" value="Glucosamine_iso"/>
    <property type="match status" value="1"/>
</dbReference>
<evidence type="ECO:0000256" key="1">
    <source>
        <dbReference type="ARBA" id="ARBA00000832"/>
    </source>
</evidence>
<organism evidence="8 9">
    <name type="scientific">Hermetia illucens</name>
    <name type="common">Black soldier fly</name>
    <dbReference type="NCBI Taxonomy" id="343691"/>
    <lineage>
        <taxon>Eukaryota</taxon>
        <taxon>Metazoa</taxon>
        <taxon>Ecdysozoa</taxon>
        <taxon>Arthropoda</taxon>
        <taxon>Hexapoda</taxon>
        <taxon>Insecta</taxon>
        <taxon>Pterygota</taxon>
        <taxon>Neoptera</taxon>
        <taxon>Endopterygota</taxon>
        <taxon>Diptera</taxon>
        <taxon>Brachycera</taxon>
        <taxon>Stratiomyomorpha</taxon>
        <taxon>Stratiomyidae</taxon>
        <taxon>Hermetiinae</taxon>
        <taxon>Hermetia</taxon>
    </lineage>
</organism>
<accession>A0A7R8UZA4</accession>
<dbReference type="InterPro" id="IPR039104">
    <property type="entry name" value="6PGL"/>
</dbReference>
<dbReference type="InParanoid" id="A0A7R8UZA4"/>
<dbReference type="SUPFAM" id="SSF100950">
    <property type="entry name" value="NagB/RpiA/CoA transferase-like"/>
    <property type="match status" value="1"/>
</dbReference>
<dbReference type="CDD" id="cd01400">
    <property type="entry name" value="6PGL"/>
    <property type="match status" value="1"/>
</dbReference>
<dbReference type="FunCoup" id="A0A7R8UZA4">
    <property type="interactions" value="1298"/>
</dbReference>
<dbReference type="PANTHER" id="PTHR11054">
    <property type="entry name" value="6-PHOSPHOGLUCONOLACTONASE"/>
    <property type="match status" value="1"/>
</dbReference>
<evidence type="ECO:0000256" key="4">
    <source>
        <dbReference type="ARBA" id="ARBA00013198"/>
    </source>
</evidence>
<keyword evidence="5 6" id="KW-0378">Hydrolase</keyword>
<dbReference type="GO" id="GO:0006098">
    <property type="term" value="P:pentose-phosphate shunt"/>
    <property type="evidence" value="ECO:0007669"/>
    <property type="project" value="UniProtKB-UniPathway"/>
</dbReference>
<dbReference type="PANTHER" id="PTHR11054:SF0">
    <property type="entry name" value="6-PHOSPHOGLUCONOLACTONASE"/>
    <property type="match status" value="1"/>
</dbReference>
<protein>
    <recommendedName>
        <fullName evidence="4 6">6-phosphogluconolactonase</fullName>
        <shortName evidence="6">6PGL</shortName>
        <ecNumber evidence="4 6">3.1.1.31</ecNumber>
    </recommendedName>
</protein>
<gene>
    <name evidence="8" type="ORF">HERILL_LOCUS11291</name>
</gene>
<dbReference type="GO" id="GO:0017057">
    <property type="term" value="F:6-phosphogluconolactonase activity"/>
    <property type="evidence" value="ECO:0007669"/>
    <property type="project" value="UniProtKB-UniRule"/>
</dbReference>
<dbReference type="GO" id="GO:0005975">
    <property type="term" value="P:carbohydrate metabolic process"/>
    <property type="evidence" value="ECO:0007669"/>
    <property type="project" value="UniProtKB-UniRule"/>
</dbReference>
<dbReference type="OMA" id="IAMSQST"/>
<evidence type="ECO:0000256" key="6">
    <source>
        <dbReference type="RuleBase" id="RU365095"/>
    </source>
</evidence>
<dbReference type="FunFam" id="3.40.50.1360:FF:000005">
    <property type="entry name" value="6-phosphogluconolactonase"/>
    <property type="match status" value="1"/>
</dbReference>
<dbReference type="AlphaFoldDB" id="A0A7R8UZA4"/>
<dbReference type="NCBIfam" id="TIGR01198">
    <property type="entry name" value="pgl"/>
    <property type="match status" value="1"/>
</dbReference>
<evidence type="ECO:0000256" key="2">
    <source>
        <dbReference type="ARBA" id="ARBA00004961"/>
    </source>
</evidence>